<dbReference type="Gene3D" id="3.30.70.360">
    <property type="match status" value="1"/>
</dbReference>
<gene>
    <name evidence="1" type="ORF">ARALYDRAFT_916547</name>
</gene>
<name>D7MK36_ARALL</name>
<dbReference type="Proteomes" id="UP000008694">
    <property type="component" value="Unassembled WGS sequence"/>
</dbReference>
<dbReference type="STRING" id="81972.D7MK36"/>
<protein>
    <submittedName>
        <fullName evidence="1">Uncharacterized protein</fullName>
    </submittedName>
</protein>
<evidence type="ECO:0000313" key="2">
    <source>
        <dbReference type="Proteomes" id="UP000008694"/>
    </source>
</evidence>
<dbReference type="EMBL" id="GL348719">
    <property type="protein sequence ID" value="EFH47122.1"/>
    <property type="molecule type" value="Genomic_DNA"/>
</dbReference>
<dbReference type="PANTHER" id="PTHR11014:SF140">
    <property type="entry name" value="IAA-AMINO ACID HYDROLASE ILR1-LIKE 3"/>
    <property type="match status" value="1"/>
</dbReference>
<evidence type="ECO:0000313" key="1">
    <source>
        <dbReference type="EMBL" id="EFH47122.1"/>
    </source>
</evidence>
<reference evidence="2" key="1">
    <citation type="journal article" date="2011" name="Nat. Genet.">
        <title>The Arabidopsis lyrata genome sequence and the basis of rapid genome size change.</title>
        <authorList>
            <person name="Hu T.T."/>
            <person name="Pattyn P."/>
            <person name="Bakker E.G."/>
            <person name="Cao J."/>
            <person name="Cheng J.-F."/>
            <person name="Clark R.M."/>
            <person name="Fahlgren N."/>
            <person name="Fawcett J.A."/>
            <person name="Grimwood J."/>
            <person name="Gundlach H."/>
            <person name="Haberer G."/>
            <person name="Hollister J.D."/>
            <person name="Ossowski S."/>
            <person name="Ottilar R.P."/>
            <person name="Salamov A.A."/>
            <person name="Schneeberger K."/>
            <person name="Spannagl M."/>
            <person name="Wang X."/>
            <person name="Yang L."/>
            <person name="Nasrallah M.E."/>
            <person name="Bergelson J."/>
            <person name="Carrington J.C."/>
            <person name="Gaut B.S."/>
            <person name="Schmutz J."/>
            <person name="Mayer K.F.X."/>
            <person name="Van de Peer Y."/>
            <person name="Grigoriev I.V."/>
            <person name="Nordborg M."/>
            <person name="Weigel D."/>
            <person name="Guo Y.-L."/>
        </authorList>
    </citation>
    <scope>NUCLEOTIDE SEQUENCE [LARGE SCALE GENOMIC DNA]</scope>
    <source>
        <strain evidence="2">cv. MN47</strain>
    </source>
</reference>
<organism evidence="2">
    <name type="scientific">Arabidopsis lyrata subsp. lyrata</name>
    <name type="common">Lyre-leaved rock-cress</name>
    <dbReference type="NCBI Taxonomy" id="81972"/>
    <lineage>
        <taxon>Eukaryota</taxon>
        <taxon>Viridiplantae</taxon>
        <taxon>Streptophyta</taxon>
        <taxon>Embryophyta</taxon>
        <taxon>Tracheophyta</taxon>
        <taxon>Spermatophyta</taxon>
        <taxon>Magnoliopsida</taxon>
        <taxon>eudicotyledons</taxon>
        <taxon>Gunneridae</taxon>
        <taxon>Pentapetalae</taxon>
        <taxon>rosids</taxon>
        <taxon>malvids</taxon>
        <taxon>Brassicales</taxon>
        <taxon>Brassicaceae</taxon>
        <taxon>Camelineae</taxon>
        <taxon>Arabidopsis</taxon>
    </lineage>
</organism>
<proteinExistence type="predicted"/>
<dbReference type="MEROPS" id="M20.A06"/>
<dbReference type="HOGENOM" id="CLU_2375686_0_0_1"/>
<accession>D7MK36</accession>
<dbReference type="AlphaFoldDB" id="D7MK36"/>
<dbReference type="InterPro" id="IPR017439">
    <property type="entry name" value="Amidohydrolase"/>
</dbReference>
<dbReference type="Gene3D" id="3.40.630.10">
    <property type="entry name" value="Zn peptidases"/>
    <property type="match status" value="1"/>
</dbReference>
<dbReference type="PANTHER" id="PTHR11014">
    <property type="entry name" value="PEPTIDASE M20 FAMILY MEMBER"/>
    <property type="match status" value="1"/>
</dbReference>
<dbReference type="Gramene" id="scaffold_704289.1">
    <property type="protein sequence ID" value="scaffold_704289.1"/>
    <property type="gene ID" value="scaffold_704289.1"/>
</dbReference>
<dbReference type="GO" id="GO:0016787">
    <property type="term" value="F:hydrolase activity"/>
    <property type="evidence" value="ECO:0007669"/>
    <property type="project" value="InterPro"/>
</dbReference>
<keyword evidence="2" id="KW-1185">Reference proteome</keyword>
<sequence length="95" mass="10932">MRIASCSTRYQLDFQAKTNPIVAKRWLKPEGQADVHRCKMDIDVHEDDHPMYPATLNDPKLHEYAENVLKLLLGPEKVKPCGKVMAGEDFAFYQQ</sequence>